<accession>A0A9X1Y630</accession>
<dbReference type="PRINTS" id="PR00412">
    <property type="entry name" value="EPOXHYDRLASE"/>
</dbReference>
<dbReference type="InterPro" id="IPR000073">
    <property type="entry name" value="AB_hydrolase_1"/>
</dbReference>
<dbReference type="PANTHER" id="PTHR43798:SF33">
    <property type="entry name" value="HYDROLASE, PUTATIVE (AFU_ORTHOLOGUE AFUA_2G14860)-RELATED"/>
    <property type="match status" value="1"/>
</dbReference>
<evidence type="ECO:0000313" key="3">
    <source>
        <dbReference type="Proteomes" id="UP001139516"/>
    </source>
</evidence>
<organism evidence="2 3">
    <name type="scientific">Roseomonas acroporae</name>
    <dbReference type="NCBI Taxonomy" id="2937791"/>
    <lineage>
        <taxon>Bacteria</taxon>
        <taxon>Pseudomonadati</taxon>
        <taxon>Pseudomonadota</taxon>
        <taxon>Alphaproteobacteria</taxon>
        <taxon>Acetobacterales</taxon>
        <taxon>Roseomonadaceae</taxon>
        <taxon>Roseomonas</taxon>
    </lineage>
</organism>
<dbReference type="InterPro" id="IPR029058">
    <property type="entry name" value="AB_hydrolase_fold"/>
</dbReference>
<comment type="caution">
    <text evidence="2">The sequence shown here is derived from an EMBL/GenBank/DDBJ whole genome shotgun (WGS) entry which is preliminary data.</text>
</comment>
<dbReference type="RefSeq" id="WP_248665928.1">
    <property type="nucleotide sequence ID" value="NZ_JALPRX010000018.1"/>
</dbReference>
<gene>
    <name evidence="2" type="ORF">M0638_05330</name>
</gene>
<sequence>MHRTGGRSGMRPEEIGEDTDGLLARLDATARRAETPCGEGSMVWRLWDGMADGAGIGAGSAAAGPDGGDRDARPAVLDPVLGPVLVLLHGGSGSWRHWARNIGPLLAAGNRLLVPDLPGLGESAMPPGEVDPANVAAVLAEGIDRLLGADARYDLAGFSFGAVCAGHVAAIRPGRLRSVTIVGAGSLGLERSVTHLVKVRSEHGAAREAAHRHNLAALMIADPARIDPLALRIQELNTVQARLRSRGFASTARLRQALERSDAPLNAIWGEQDAIARNDLPARLRVVREIQPGADVRVIPGAGHWVAYEAAEAFNAMLSDMLRRRRAAR</sequence>
<dbReference type="Gene3D" id="3.40.50.1820">
    <property type="entry name" value="alpha/beta hydrolase"/>
    <property type="match status" value="1"/>
</dbReference>
<dbReference type="PANTHER" id="PTHR43798">
    <property type="entry name" value="MONOACYLGLYCEROL LIPASE"/>
    <property type="match status" value="1"/>
</dbReference>
<feature type="domain" description="AB hydrolase-1" evidence="1">
    <location>
        <begin position="85"/>
        <end position="316"/>
    </location>
</feature>
<dbReference type="Pfam" id="PF12697">
    <property type="entry name" value="Abhydrolase_6"/>
    <property type="match status" value="1"/>
</dbReference>
<proteinExistence type="predicted"/>
<keyword evidence="3" id="KW-1185">Reference proteome</keyword>
<name>A0A9X1Y630_9PROT</name>
<dbReference type="EMBL" id="JALPRX010000018">
    <property type="protein sequence ID" value="MCK8783802.1"/>
    <property type="molecule type" value="Genomic_DNA"/>
</dbReference>
<keyword evidence="2" id="KW-0378">Hydrolase</keyword>
<dbReference type="Proteomes" id="UP001139516">
    <property type="component" value="Unassembled WGS sequence"/>
</dbReference>
<dbReference type="InterPro" id="IPR050266">
    <property type="entry name" value="AB_hydrolase_sf"/>
</dbReference>
<dbReference type="SUPFAM" id="SSF53474">
    <property type="entry name" value="alpha/beta-Hydrolases"/>
    <property type="match status" value="1"/>
</dbReference>
<protein>
    <submittedName>
        <fullName evidence="2">Alpha/beta fold hydrolase</fullName>
    </submittedName>
</protein>
<evidence type="ECO:0000259" key="1">
    <source>
        <dbReference type="Pfam" id="PF12697"/>
    </source>
</evidence>
<dbReference type="InterPro" id="IPR000639">
    <property type="entry name" value="Epox_hydrolase-like"/>
</dbReference>
<dbReference type="AlphaFoldDB" id="A0A9X1Y630"/>
<dbReference type="GO" id="GO:0016020">
    <property type="term" value="C:membrane"/>
    <property type="evidence" value="ECO:0007669"/>
    <property type="project" value="TreeGrafter"/>
</dbReference>
<dbReference type="GO" id="GO:0016787">
    <property type="term" value="F:hydrolase activity"/>
    <property type="evidence" value="ECO:0007669"/>
    <property type="project" value="UniProtKB-KW"/>
</dbReference>
<reference evidence="2" key="1">
    <citation type="submission" date="2022-04" db="EMBL/GenBank/DDBJ databases">
        <title>Roseomonas acroporae sp. nov., isolated from coral Acropora digitifera.</title>
        <authorList>
            <person name="Sun H."/>
        </authorList>
    </citation>
    <scope>NUCLEOTIDE SEQUENCE</scope>
    <source>
        <strain evidence="2">NAR14</strain>
    </source>
</reference>
<evidence type="ECO:0000313" key="2">
    <source>
        <dbReference type="EMBL" id="MCK8783802.1"/>
    </source>
</evidence>